<name>A0A8J3EF70_9RHOB</name>
<keyword evidence="2" id="KW-1185">Reference proteome</keyword>
<comment type="caution">
    <text evidence="1">The sequence shown here is derived from an EMBL/GenBank/DDBJ whole genome shotgun (WGS) entry which is preliminary data.</text>
</comment>
<dbReference type="Proteomes" id="UP000617145">
    <property type="component" value="Unassembled WGS sequence"/>
</dbReference>
<dbReference type="AlphaFoldDB" id="A0A8J3EF70"/>
<evidence type="ECO:0000313" key="1">
    <source>
        <dbReference type="EMBL" id="GGG63376.1"/>
    </source>
</evidence>
<dbReference type="EMBL" id="BMJV01000001">
    <property type="protein sequence ID" value="GGG63376.1"/>
    <property type="molecule type" value="Genomic_DNA"/>
</dbReference>
<sequence>MEAFYSSDKAGLGHVTITALQELDMLAQSTEAIATYMADLSHRLDDDTPIDLTPELTAIPLRELGHRLGGFKQVTLTANSPELF</sequence>
<protein>
    <submittedName>
        <fullName evidence="1">Uncharacterized protein</fullName>
    </submittedName>
</protein>
<reference evidence="1" key="2">
    <citation type="submission" date="2020-09" db="EMBL/GenBank/DDBJ databases">
        <authorList>
            <person name="Sun Q."/>
            <person name="Zhou Y."/>
        </authorList>
    </citation>
    <scope>NUCLEOTIDE SEQUENCE</scope>
    <source>
        <strain evidence="1">CGMCC 1.15762</strain>
    </source>
</reference>
<organism evidence="1 2">
    <name type="scientific">Salipiger pallidus</name>
    <dbReference type="NCBI Taxonomy" id="1775170"/>
    <lineage>
        <taxon>Bacteria</taxon>
        <taxon>Pseudomonadati</taxon>
        <taxon>Pseudomonadota</taxon>
        <taxon>Alphaproteobacteria</taxon>
        <taxon>Rhodobacterales</taxon>
        <taxon>Roseobacteraceae</taxon>
        <taxon>Salipiger</taxon>
    </lineage>
</organism>
<reference evidence="1" key="1">
    <citation type="journal article" date="2014" name="Int. J. Syst. Evol. Microbiol.">
        <title>Complete genome sequence of Corynebacterium casei LMG S-19264T (=DSM 44701T), isolated from a smear-ripened cheese.</title>
        <authorList>
            <consortium name="US DOE Joint Genome Institute (JGI-PGF)"/>
            <person name="Walter F."/>
            <person name="Albersmeier A."/>
            <person name="Kalinowski J."/>
            <person name="Ruckert C."/>
        </authorList>
    </citation>
    <scope>NUCLEOTIDE SEQUENCE</scope>
    <source>
        <strain evidence="1">CGMCC 1.15762</strain>
    </source>
</reference>
<proteinExistence type="predicted"/>
<evidence type="ECO:0000313" key="2">
    <source>
        <dbReference type="Proteomes" id="UP000617145"/>
    </source>
</evidence>
<gene>
    <name evidence="1" type="ORF">GCM10011415_07240</name>
</gene>
<accession>A0A8J3EF70</accession>